<proteinExistence type="predicted"/>
<dbReference type="EMBL" id="ARZX01000022">
    <property type="protein sequence ID" value="EWH12445.1"/>
    <property type="molecule type" value="Genomic_DNA"/>
</dbReference>
<keyword evidence="2" id="KW-1185">Reference proteome</keyword>
<dbReference type="Proteomes" id="UP000019275">
    <property type="component" value="Unassembled WGS sequence"/>
</dbReference>
<comment type="caution">
    <text evidence="1">The sequence shown here is derived from an EMBL/GenBank/DDBJ whole genome shotgun (WGS) entry which is preliminary data.</text>
</comment>
<evidence type="ECO:0000313" key="2">
    <source>
        <dbReference type="Proteomes" id="UP000019275"/>
    </source>
</evidence>
<evidence type="ECO:0000313" key="1">
    <source>
        <dbReference type="EMBL" id="EWH12445.1"/>
    </source>
</evidence>
<organism evidence="1 2">
    <name type="scientific">Cellulophaga geojensis KL-A</name>
    <dbReference type="NCBI Taxonomy" id="1328323"/>
    <lineage>
        <taxon>Bacteria</taxon>
        <taxon>Pseudomonadati</taxon>
        <taxon>Bacteroidota</taxon>
        <taxon>Flavobacteriia</taxon>
        <taxon>Flavobacteriales</taxon>
        <taxon>Flavobacteriaceae</taxon>
        <taxon>Cellulophaga</taxon>
    </lineage>
</organism>
<sequence length="497" mass="56979">MEYFVNCNSASLNPIAGSLDKQKAEHLYRRLGFSASVDTITNAVGQNVSAYVDNLIAEAISMPEIAAPIWANWTGADYPEDDDARNQLRNQQKQEFISLYINGLVTNNLKDRLSFFWSNHFVTEYRNYMAPPLFYRYVNCLQRNAIGNFKDFVSEIGLNDAMLFYLDGVYNNGNNPNENYARELYELFTLGEGNGYTEEDIIETARALTGWVERGEESYTPITFDPTKHDTGSKTIFGQTDTFDYDGVITNLFDQREEKISWFICKKLYEFFVHPDSDDEENNGNAKQIVDELAAVFRGSGFEIAEVLRVLFKSEHFYDDEAVGVIIKSPFDIYINLINETNFTFDEDTIASVENTCRLLGQEIFNPPGVEGWYRDRYWINTNFMIGRWLSAELYLQTAYNVSSEQFRDFAISVTPNASTESNPDRVTDAILDKLLPKGIAADELQNAYDVFRDDALVQYYAPPEGDGTWSLYYPGAEVLVFQLMMHIIRQPEFQLK</sequence>
<dbReference type="InterPro" id="IPR014917">
    <property type="entry name" value="DUF1800"/>
</dbReference>
<gene>
    <name evidence="1" type="ORF">KLA_14373</name>
</gene>
<accession>A0ABN0RKV8</accession>
<dbReference type="Pfam" id="PF08811">
    <property type="entry name" value="DUF1800"/>
    <property type="match status" value="1"/>
</dbReference>
<protein>
    <submittedName>
        <fullName evidence="1">Uncharacterized protein</fullName>
    </submittedName>
</protein>
<dbReference type="RefSeq" id="WP_034646545.1">
    <property type="nucleotide sequence ID" value="NZ_ARZX01000022.1"/>
</dbReference>
<reference evidence="1 2" key="1">
    <citation type="journal article" date="2014" name="Genome Announc.">
        <title>Draft Genome Sequence of the Carrageenan-Degrading Bacterium Cellulophaga sp. Strain KL-A, Isolated from Decaying Marine Algae.</title>
        <authorList>
            <person name="Shan D."/>
            <person name="Ying J."/>
            <person name="Li X."/>
            <person name="Gao Z."/>
            <person name="Wei G."/>
            <person name="Shao Z."/>
        </authorList>
    </citation>
    <scope>NUCLEOTIDE SEQUENCE [LARGE SCALE GENOMIC DNA]</scope>
    <source>
        <strain evidence="1 2">KL-A</strain>
    </source>
</reference>
<name>A0ABN0RKV8_9FLAO</name>